<dbReference type="GO" id="GO:0006397">
    <property type="term" value="P:mRNA processing"/>
    <property type="evidence" value="ECO:0007669"/>
    <property type="project" value="UniProtKB-KW"/>
</dbReference>
<evidence type="ECO:0000256" key="26">
    <source>
        <dbReference type="SAM" id="MobiDB-lite"/>
    </source>
</evidence>
<keyword evidence="8 25" id="KW-0288">FMN</keyword>
<evidence type="ECO:0000256" key="16">
    <source>
        <dbReference type="ARBA" id="ARBA00023002"/>
    </source>
</evidence>
<dbReference type="PROSITE" id="PS01136">
    <property type="entry name" value="UPF0034"/>
    <property type="match status" value="1"/>
</dbReference>
<dbReference type="PROSITE" id="PS50103">
    <property type="entry name" value="ZF_C3H1"/>
    <property type="match status" value="1"/>
</dbReference>
<comment type="catalytic activity">
    <reaction evidence="23">
        <text>5,6-dihydrouridine(47) in tRNA + NADP(+) = uridine(47) in tRNA + NADPH + H(+)</text>
        <dbReference type="Rhea" id="RHEA:53360"/>
        <dbReference type="Rhea" id="RHEA-COMP:13539"/>
        <dbReference type="Rhea" id="RHEA-COMP:13540"/>
        <dbReference type="ChEBI" id="CHEBI:15378"/>
        <dbReference type="ChEBI" id="CHEBI:57783"/>
        <dbReference type="ChEBI" id="CHEBI:58349"/>
        <dbReference type="ChEBI" id="CHEBI:65315"/>
        <dbReference type="ChEBI" id="CHEBI:74443"/>
        <dbReference type="EC" id="1.3.1.89"/>
    </reaction>
    <physiologicalReaction direction="right-to-left" evidence="23">
        <dbReference type="Rhea" id="RHEA:53362"/>
    </physiologicalReaction>
</comment>
<organism evidence="28 29">
    <name type="scientific">Tortispora caseinolytica NRRL Y-17796</name>
    <dbReference type="NCBI Taxonomy" id="767744"/>
    <lineage>
        <taxon>Eukaryota</taxon>
        <taxon>Fungi</taxon>
        <taxon>Dikarya</taxon>
        <taxon>Ascomycota</taxon>
        <taxon>Saccharomycotina</taxon>
        <taxon>Trigonopsidomycetes</taxon>
        <taxon>Trigonopsidales</taxon>
        <taxon>Trigonopsidaceae</taxon>
        <taxon>Tortispora</taxon>
    </lineage>
</organism>
<keyword evidence="9" id="KW-0507">mRNA processing</keyword>
<dbReference type="PANTHER" id="PTHR45846">
    <property type="entry name" value="TRNA-DIHYDROURIDINE(47) SYNTHASE [NAD(P)(+)]-LIKE"/>
    <property type="match status" value="1"/>
</dbReference>
<evidence type="ECO:0000256" key="23">
    <source>
        <dbReference type="ARBA" id="ARBA00049513"/>
    </source>
</evidence>
<dbReference type="GO" id="GO:0008270">
    <property type="term" value="F:zinc ion binding"/>
    <property type="evidence" value="ECO:0007669"/>
    <property type="project" value="UniProtKB-KW"/>
</dbReference>
<evidence type="ECO:0000256" key="2">
    <source>
        <dbReference type="ARBA" id="ARBA00004123"/>
    </source>
</evidence>
<dbReference type="GO" id="GO:0003723">
    <property type="term" value="F:RNA binding"/>
    <property type="evidence" value="ECO:0007669"/>
    <property type="project" value="TreeGrafter"/>
</dbReference>
<evidence type="ECO:0000256" key="19">
    <source>
        <dbReference type="ARBA" id="ARBA00045934"/>
    </source>
</evidence>
<comment type="function">
    <text evidence="19">Catalyzes the synthesis of dihydrouridine, a modified base found in the D-loop of most tRNAs. Specifically modifies U47 in cytoplasmic tRNAs. Catalyzes the synthesis of dihydrouridine in some mRNAs, thereby affecting their translation.</text>
</comment>
<keyword evidence="7 25" id="KW-0285">Flavoprotein</keyword>
<evidence type="ECO:0000256" key="1">
    <source>
        <dbReference type="ARBA" id="ARBA00001917"/>
    </source>
</evidence>
<dbReference type="InterPro" id="IPR036855">
    <property type="entry name" value="Znf_CCCH_sf"/>
</dbReference>
<evidence type="ECO:0000256" key="11">
    <source>
        <dbReference type="ARBA" id="ARBA00022723"/>
    </source>
</evidence>
<dbReference type="InterPro" id="IPR018517">
    <property type="entry name" value="tRNA_hU_synthase_CS"/>
</dbReference>
<evidence type="ECO:0000256" key="22">
    <source>
        <dbReference type="ARBA" id="ARBA00049447"/>
    </source>
</evidence>
<dbReference type="EMBL" id="KV453844">
    <property type="protein sequence ID" value="ODV88453.1"/>
    <property type="molecule type" value="Genomic_DNA"/>
</dbReference>
<keyword evidence="14 24" id="KW-0862">Zinc</keyword>
<evidence type="ECO:0000256" key="17">
    <source>
        <dbReference type="ARBA" id="ARBA00023027"/>
    </source>
</evidence>
<feature type="zinc finger region" description="C3H1-type" evidence="24">
    <location>
        <begin position="71"/>
        <end position="99"/>
    </location>
</feature>
<evidence type="ECO:0000256" key="24">
    <source>
        <dbReference type="PROSITE-ProRule" id="PRU00723"/>
    </source>
</evidence>
<accession>A0A1E4T9R7</accession>
<dbReference type="Gene3D" id="4.10.1000.10">
    <property type="entry name" value="Zinc finger, CCCH-type"/>
    <property type="match status" value="1"/>
</dbReference>
<feature type="compositionally biased region" description="Basic residues" evidence="26">
    <location>
        <begin position="53"/>
        <end position="62"/>
    </location>
</feature>
<dbReference type="GO" id="GO:0034399">
    <property type="term" value="C:nuclear periphery"/>
    <property type="evidence" value="ECO:0007669"/>
    <property type="project" value="EnsemblFungi"/>
</dbReference>
<reference evidence="29" key="1">
    <citation type="submission" date="2016-02" db="EMBL/GenBank/DDBJ databases">
        <title>Comparative genomics of biotechnologically important yeasts.</title>
        <authorList>
            <consortium name="DOE Joint Genome Institute"/>
            <person name="Riley R."/>
            <person name="Haridas S."/>
            <person name="Wolfe K.H."/>
            <person name="Lopes M.R."/>
            <person name="Hittinger C.T."/>
            <person name="Goker M."/>
            <person name="Salamov A."/>
            <person name="Wisecaver J."/>
            <person name="Long T.M."/>
            <person name="Aerts A.L."/>
            <person name="Barry K."/>
            <person name="Choi C."/>
            <person name="Clum A."/>
            <person name="Coughlan A.Y."/>
            <person name="Deshpande S."/>
            <person name="Douglass A.P."/>
            <person name="Hanson S.J."/>
            <person name="Klenk H.-P."/>
            <person name="Labutti K."/>
            <person name="Lapidus A."/>
            <person name="Lindquist E."/>
            <person name="Lipzen A."/>
            <person name="Meier-Kolthoff J.P."/>
            <person name="Ohm R.A."/>
            <person name="Otillar R.P."/>
            <person name="Pangilinan J."/>
            <person name="Peng Y."/>
            <person name="Rokas A."/>
            <person name="Rosa C.A."/>
            <person name="Scheuner C."/>
            <person name="Sibirny A.A."/>
            <person name="Slot J.C."/>
            <person name="Stielow J.B."/>
            <person name="Sun H."/>
            <person name="Kurtzman C.P."/>
            <person name="Blackwell M."/>
            <person name="Jeffries T.W."/>
            <person name="Grigoriev I.V."/>
        </authorList>
    </citation>
    <scope>NUCLEOTIDE SEQUENCE [LARGE SCALE GENOMIC DNA]</scope>
    <source>
        <strain evidence="29">NRRL Y-17796</strain>
    </source>
</reference>
<proteinExistence type="inferred from homology"/>
<keyword evidence="17 25" id="KW-0520">NAD</keyword>
<keyword evidence="11 24" id="KW-0479">Metal-binding</keyword>
<evidence type="ECO:0000313" key="29">
    <source>
        <dbReference type="Proteomes" id="UP000095023"/>
    </source>
</evidence>
<name>A0A1E4T9R7_9ASCO</name>
<dbReference type="GO" id="GO:0005737">
    <property type="term" value="C:cytoplasm"/>
    <property type="evidence" value="ECO:0007669"/>
    <property type="project" value="UniProtKB-SubCell"/>
</dbReference>
<evidence type="ECO:0000256" key="4">
    <source>
        <dbReference type="ARBA" id="ARBA00012376"/>
    </source>
</evidence>
<evidence type="ECO:0000256" key="6">
    <source>
        <dbReference type="ARBA" id="ARBA00022490"/>
    </source>
</evidence>
<dbReference type="InterPro" id="IPR035587">
    <property type="entry name" value="DUS-like_FMN-bd"/>
</dbReference>
<evidence type="ECO:0000256" key="13">
    <source>
        <dbReference type="ARBA" id="ARBA00022771"/>
    </source>
</evidence>
<feature type="region of interest" description="Disordered" evidence="26">
    <location>
        <begin position="34"/>
        <end position="62"/>
    </location>
</feature>
<dbReference type="SUPFAM" id="SSF51395">
    <property type="entry name" value="FMN-linked oxidoreductases"/>
    <property type="match status" value="1"/>
</dbReference>
<sequence>MVEEDRSAKRVKTDGYTPGIAPIKKEYLLDRPVDDVPEIDDDAAEGVVESKPEKKKKARGQNKARTFTNIREKIQLCDKIVNGEECQFGESCKFEHDVEAYLANKTADLEGPCPVEADLGRCRQGVKCKWYSQHVNKDIVRSSTTNETNWVSMEQRGALSKRQIELKRAEEYLKIEDSEERRAEYVETRLSACEKRTIDYGNGRLLSPLTTVGNLPYRRLMKELGADVTYSEMAMSLPLVQGQRSEWALPKAHKSELPQFGVQIAASKPWQAFKAVDALTQLCPDIGEINLNCGCPIDLVYKNGAGSGLMDHPSRLLKILNGIPLMTDTAPATVKIRMGVRTNKPTAHHLATRIVKESPAAAITLHGRSREQRYTKNADWDYIKECASITQRTYNEFVDSQEGADNRQYIRPGKKLWFIGNGDCYSWEDFMSATTDSDIDGVMVARGALIKPWIFEEIESRQYLDKSSSERLGYMKRFAEYGLTHWGSDEMGVNTTRRFLCEFLSFTYRYVPVGLLERLPPNIQDRPLPWKGRDDMETLLGSANYKDWIKISEMFLGPAPETFDFQPKHKSNAYKT</sequence>
<gene>
    <name evidence="28" type="ORF">CANCADRAFT_33044</name>
</gene>
<evidence type="ECO:0000256" key="7">
    <source>
        <dbReference type="ARBA" id="ARBA00022630"/>
    </source>
</evidence>
<evidence type="ECO:0000256" key="14">
    <source>
        <dbReference type="ARBA" id="ARBA00022833"/>
    </source>
</evidence>
<feature type="compositionally biased region" description="Acidic residues" evidence="26">
    <location>
        <begin position="35"/>
        <end position="44"/>
    </location>
</feature>
<dbReference type="SMART" id="SM00356">
    <property type="entry name" value="ZnF_C3H1"/>
    <property type="match status" value="1"/>
</dbReference>
<evidence type="ECO:0000256" key="20">
    <source>
        <dbReference type="ARBA" id="ARBA00048266"/>
    </source>
</evidence>
<keyword evidence="10 25" id="KW-0819">tRNA processing</keyword>
<comment type="cofactor">
    <cofactor evidence="1 25">
        <name>FMN</name>
        <dbReference type="ChEBI" id="CHEBI:58210"/>
    </cofactor>
</comment>
<comment type="catalytic activity">
    <reaction evidence="22">
        <text>a 5,6-dihydrouridine in mRNA + NADP(+) = a uridine in mRNA + NADPH + H(+)</text>
        <dbReference type="Rhea" id="RHEA:69855"/>
        <dbReference type="Rhea" id="RHEA-COMP:14658"/>
        <dbReference type="Rhea" id="RHEA-COMP:17789"/>
        <dbReference type="ChEBI" id="CHEBI:15378"/>
        <dbReference type="ChEBI" id="CHEBI:57783"/>
        <dbReference type="ChEBI" id="CHEBI:58349"/>
        <dbReference type="ChEBI" id="CHEBI:65315"/>
        <dbReference type="ChEBI" id="CHEBI:74443"/>
    </reaction>
    <physiologicalReaction direction="right-to-left" evidence="22">
        <dbReference type="Rhea" id="RHEA:69857"/>
    </physiologicalReaction>
</comment>
<evidence type="ECO:0000259" key="27">
    <source>
        <dbReference type="PROSITE" id="PS50103"/>
    </source>
</evidence>
<evidence type="ECO:0000256" key="10">
    <source>
        <dbReference type="ARBA" id="ARBA00022694"/>
    </source>
</evidence>
<comment type="catalytic activity">
    <reaction evidence="20">
        <text>5,6-dihydrouridine(47) in tRNA + NAD(+) = uridine(47) in tRNA + NADH + H(+)</text>
        <dbReference type="Rhea" id="RHEA:53364"/>
        <dbReference type="Rhea" id="RHEA-COMP:13539"/>
        <dbReference type="Rhea" id="RHEA-COMP:13540"/>
        <dbReference type="ChEBI" id="CHEBI:15378"/>
        <dbReference type="ChEBI" id="CHEBI:57540"/>
        <dbReference type="ChEBI" id="CHEBI:57945"/>
        <dbReference type="ChEBI" id="CHEBI:65315"/>
        <dbReference type="ChEBI" id="CHEBI:74443"/>
        <dbReference type="EC" id="1.3.1.89"/>
    </reaction>
    <physiologicalReaction direction="right-to-left" evidence="20">
        <dbReference type="Rhea" id="RHEA:53366"/>
    </physiologicalReaction>
</comment>
<evidence type="ECO:0000256" key="25">
    <source>
        <dbReference type="RuleBase" id="RU291113"/>
    </source>
</evidence>
<evidence type="ECO:0000256" key="8">
    <source>
        <dbReference type="ARBA" id="ARBA00022643"/>
    </source>
</evidence>
<keyword evidence="6" id="KW-0963">Cytoplasm</keyword>
<comment type="catalytic activity">
    <reaction evidence="21">
        <text>a 5,6-dihydrouridine in mRNA + NAD(+) = a uridine in mRNA + NADH + H(+)</text>
        <dbReference type="Rhea" id="RHEA:69851"/>
        <dbReference type="Rhea" id="RHEA-COMP:14658"/>
        <dbReference type="Rhea" id="RHEA-COMP:17789"/>
        <dbReference type="ChEBI" id="CHEBI:15378"/>
        <dbReference type="ChEBI" id="CHEBI:57540"/>
        <dbReference type="ChEBI" id="CHEBI:57945"/>
        <dbReference type="ChEBI" id="CHEBI:65315"/>
        <dbReference type="ChEBI" id="CHEBI:74443"/>
    </reaction>
    <physiologicalReaction direction="right-to-left" evidence="21">
        <dbReference type="Rhea" id="RHEA:69853"/>
    </physiologicalReaction>
</comment>
<dbReference type="OrthoDB" id="259935at2759"/>
<evidence type="ECO:0000256" key="21">
    <source>
        <dbReference type="ARBA" id="ARBA00048342"/>
    </source>
</evidence>
<keyword evidence="16 25" id="KW-0560">Oxidoreductase</keyword>
<protein>
    <recommendedName>
        <fullName evidence="5 25">tRNA-dihydrouridine(47) synthase [NAD(P)(+)]</fullName>
        <ecNumber evidence="4 25">1.3.1.89</ecNumber>
    </recommendedName>
    <alternativeName>
        <fullName evidence="25">tRNA-dihydrouridine synthase 3</fullName>
    </alternativeName>
</protein>
<evidence type="ECO:0000256" key="9">
    <source>
        <dbReference type="ARBA" id="ARBA00022664"/>
    </source>
</evidence>
<dbReference type="AlphaFoldDB" id="A0A1E4T9R7"/>
<evidence type="ECO:0000313" key="28">
    <source>
        <dbReference type="EMBL" id="ODV88453.1"/>
    </source>
</evidence>
<dbReference type="CDD" id="cd02801">
    <property type="entry name" value="DUS_like_FMN"/>
    <property type="match status" value="1"/>
</dbReference>
<dbReference type="Pfam" id="PF25585">
    <property type="entry name" value="zf-CCCH_DUS3L"/>
    <property type="match status" value="1"/>
</dbReference>
<feature type="domain" description="C3H1-type" evidence="27">
    <location>
        <begin position="71"/>
        <end position="99"/>
    </location>
</feature>
<keyword evidence="12" id="KW-0677">Repeat</keyword>
<keyword evidence="15 25" id="KW-0521">NADP</keyword>
<evidence type="ECO:0000256" key="12">
    <source>
        <dbReference type="ARBA" id="ARBA00022737"/>
    </source>
</evidence>
<evidence type="ECO:0000256" key="18">
    <source>
        <dbReference type="ARBA" id="ARBA00023242"/>
    </source>
</evidence>
<comment type="subcellular location">
    <subcellularLocation>
        <location evidence="3">Cytoplasm</location>
    </subcellularLocation>
    <subcellularLocation>
        <location evidence="2">Nucleus</location>
    </subcellularLocation>
</comment>
<dbReference type="GO" id="GO:0102265">
    <property type="term" value="F:tRNA-dihydrouridine47 synthase activity"/>
    <property type="evidence" value="ECO:0007669"/>
    <property type="project" value="UniProtKB-EC"/>
</dbReference>
<dbReference type="PANTHER" id="PTHR45846:SF1">
    <property type="entry name" value="TRNA-DIHYDROURIDINE(47) SYNTHASE [NAD(P)(+)]-LIKE"/>
    <property type="match status" value="1"/>
</dbReference>
<dbReference type="Gene3D" id="3.20.20.70">
    <property type="entry name" value="Aldolase class I"/>
    <property type="match status" value="1"/>
</dbReference>
<keyword evidence="18" id="KW-0539">Nucleus</keyword>
<dbReference type="GO" id="GO:0050660">
    <property type="term" value="F:flavin adenine dinucleotide binding"/>
    <property type="evidence" value="ECO:0007669"/>
    <property type="project" value="UniProtKB-UniRule"/>
</dbReference>
<keyword evidence="13 24" id="KW-0863">Zinc-finger</keyword>
<dbReference type="Pfam" id="PF01207">
    <property type="entry name" value="Dus"/>
    <property type="match status" value="2"/>
</dbReference>
<evidence type="ECO:0000256" key="5">
    <source>
        <dbReference type="ARBA" id="ARBA00022143"/>
    </source>
</evidence>
<dbReference type="SUPFAM" id="SSF90229">
    <property type="entry name" value="CCCH zinc finger"/>
    <property type="match status" value="1"/>
</dbReference>
<evidence type="ECO:0000256" key="15">
    <source>
        <dbReference type="ARBA" id="ARBA00022857"/>
    </source>
</evidence>
<dbReference type="Proteomes" id="UP000095023">
    <property type="component" value="Unassembled WGS sequence"/>
</dbReference>
<dbReference type="EC" id="1.3.1.89" evidence="4 25"/>
<evidence type="ECO:0000256" key="3">
    <source>
        <dbReference type="ARBA" id="ARBA00004496"/>
    </source>
</evidence>
<comment type="similarity">
    <text evidence="25">Belongs to the dus family. Dus3 subfamily.</text>
</comment>
<keyword evidence="29" id="KW-1185">Reference proteome</keyword>
<dbReference type="InterPro" id="IPR013785">
    <property type="entry name" value="Aldolase_TIM"/>
</dbReference>
<dbReference type="GO" id="GO:0106414">
    <property type="term" value="F:mRNA dihydrouridine synthase activity"/>
    <property type="evidence" value="ECO:0007669"/>
    <property type="project" value="RHEA"/>
</dbReference>
<dbReference type="InterPro" id="IPR000571">
    <property type="entry name" value="Znf_CCCH"/>
</dbReference>
<dbReference type="FunFam" id="3.20.20.70:FF:000145">
    <property type="entry name" value="tRNA-dihydrouridine(47) synthase [NAD(P)(+)]"/>
    <property type="match status" value="1"/>
</dbReference>